<name>A0A2N3I034_9BACT</name>
<dbReference type="Proteomes" id="UP000233387">
    <property type="component" value="Unassembled WGS sequence"/>
</dbReference>
<organism evidence="1 2">
    <name type="scientific">Raineya orbicola</name>
    <dbReference type="NCBI Taxonomy" id="2016530"/>
    <lineage>
        <taxon>Bacteria</taxon>
        <taxon>Pseudomonadati</taxon>
        <taxon>Bacteroidota</taxon>
        <taxon>Cytophagia</taxon>
        <taxon>Cytophagales</taxon>
        <taxon>Raineyaceae</taxon>
        <taxon>Raineya</taxon>
    </lineage>
</organism>
<gene>
    <name evidence="1" type="ORF">Rain11_2656</name>
</gene>
<proteinExistence type="predicted"/>
<reference evidence="1 2" key="1">
    <citation type="submission" date="2017-06" db="EMBL/GenBank/DDBJ databases">
        <title>Raineya orbicola gen. nov., sp. nov. a slightly thermophilic bacterium of the phylum Bacteroidetes and the description of Raineyaceae fam. nov.</title>
        <authorList>
            <person name="Albuquerque L."/>
            <person name="Polonia A.R.M."/>
            <person name="Barroso C."/>
            <person name="Froufe H.J.C."/>
            <person name="Lage O."/>
            <person name="Lobo-Da-Cunha A."/>
            <person name="Egas C."/>
            <person name="Da Costa M.S."/>
        </authorList>
    </citation>
    <scope>NUCLEOTIDE SEQUENCE [LARGE SCALE GENOMIC DNA]</scope>
    <source>
        <strain evidence="1 2">SPSPC-11</strain>
    </source>
</reference>
<evidence type="ECO:0000313" key="1">
    <source>
        <dbReference type="EMBL" id="PKQ63679.1"/>
    </source>
</evidence>
<protein>
    <submittedName>
        <fullName evidence="1">Uncharacterized protein</fullName>
    </submittedName>
</protein>
<accession>A0A2N3I034</accession>
<sequence length="148" mass="17058">MEYKVDRPWYQGGDSKTLLIVAGEAVGCIDLTKIRKEHILEKDSVMIIQLPKPELCYVKVNQQDSRVYEVETGFMTFDEAKLIETAYKEAEKQVAKTALESNIMEQTKKNAELILKPTLEQIARKKVVFRYDLTGVKIETETKPIFQK</sequence>
<keyword evidence="2" id="KW-1185">Reference proteome</keyword>
<dbReference type="AlphaFoldDB" id="A0A2N3I034"/>
<comment type="caution">
    <text evidence="1">The sequence shown here is derived from an EMBL/GenBank/DDBJ whole genome shotgun (WGS) entry which is preliminary data.</text>
</comment>
<dbReference type="InterPro" id="IPR025324">
    <property type="entry name" value="DUF4230"/>
</dbReference>
<dbReference type="EMBL" id="NKXO01000078">
    <property type="protein sequence ID" value="PKQ63679.1"/>
    <property type="molecule type" value="Genomic_DNA"/>
</dbReference>
<dbReference type="Pfam" id="PF14014">
    <property type="entry name" value="DUF4230"/>
    <property type="match status" value="1"/>
</dbReference>
<evidence type="ECO:0000313" key="2">
    <source>
        <dbReference type="Proteomes" id="UP000233387"/>
    </source>
</evidence>